<protein>
    <submittedName>
        <fullName evidence="1">Uncharacterized protein</fullName>
    </submittedName>
</protein>
<dbReference type="AlphaFoldDB" id="A0AAN7TE54"/>
<name>A0AAN7TE54_9PEZI</name>
<sequence length="246" mass="27777">MSPTAQPPAYDGLPTEARIKPATGSLDQAQVERIRRFLLFCLVVDYNLTTSTRGYLQGEDWNYFMRLARLATREGITARKHGIRAEDLAPDSESQIVQREFHVPVLELGIPLSIARSLLVLFPRRVRANGEHGSVLKRNNAHTLPELATRILTDREILFDALLDETPQHAPLRKDLEAANKKVERQTFASLRSPDDYVLTEQGRTMEEHYRHDPSERQLVVLYGETGGLKEKFAGFMGGRKQGNGS</sequence>
<dbReference type="EMBL" id="JAVRRL010000048">
    <property type="protein sequence ID" value="KAK5110520.1"/>
    <property type="molecule type" value="Genomic_DNA"/>
</dbReference>
<organism evidence="1 2">
    <name type="scientific">Meristemomyces frigidus</name>
    <dbReference type="NCBI Taxonomy" id="1508187"/>
    <lineage>
        <taxon>Eukaryota</taxon>
        <taxon>Fungi</taxon>
        <taxon>Dikarya</taxon>
        <taxon>Ascomycota</taxon>
        <taxon>Pezizomycotina</taxon>
        <taxon>Dothideomycetes</taxon>
        <taxon>Dothideomycetidae</taxon>
        <taxon>Mycosphaerellales</taxon>
        <taxon>Teratosphaeriaceae</taxon>
        <taxon>Meristemomyces</taxon>
    </lineage>
</organism>
<evidence type="ECO:0000313" key="2">
    <source>
        <dbReference type="Proteomes" id="UP001310890"/>
    </source>
</evidence>
<dbReference type="Proteomes" id="UP001310890">
    <property type="component" value="Unassembled WGS sequence"/>
</dbReference>
<gene>
    <name evidence="1" type="ORF">LTR62_005712</name>
</gene>
<comment type="caution">
    <text evidence="1">The sequence shown here is derived from an EMBL/GenBank/DDBJ whole genome shotgun (WGS) entry which is preliminary data.</text>
</comment>
<proteinExistence type="predicted"/>
<accession>A0AAN7TE54</accession>
<reference evidence="1" key="1">
    <citation type="submission" date="2023-08" db="EMBL/GenBank/DDBJ databases">
        <title>Black Yeasts Isolated from many extreme environments.</title>
        <authorList>
            <person name="Coleine C."/>
            <person name="Stajich J.E."/>
            <person name="Selbmann L."/>
        </authorList>
    </citation>
    <scope>NUCLEOTIDE SEQUENCE</scope>
    <source>
        <strain evidence="1">CCFEE 5401</strain>
    </source>
</reference>
<evidence type="ECO:0000313" key="1">
    <source>
        <dbReference type="EMBL" id="KAK5110520.1"/>
    </source>
</evidence>